<proteinExistence type="predicted"/>
<dbReference type="AlphaFoldDB" id="I3U981"/>
<reference evidence="3" key="2">
    <citation type="journal article" date="2013" name="PLoS ONE">
        <title>Genome implosion elicits host-confinement in Alcaligenaceae: evidence from the comparative genomics of Tetrathiobacter kashmirensis, a pathogen in the making.</title>
        <authorList>
            <person name="Ghosh W."/>
            <person name="Alam M."/>
            <person name="Roy C."/>
            <person name="Pyne P."/>
            <person name="George A."/>
            <person name="Chakraborty R."/>
            <person name="Majumder S."/>
            <person name="Agarwal A."/>
            <person name="Chakraborty S."/>
            <person name="Majumdar S."/>
            <person name="Gupta S.K."/>
        </authorList>
    </citation>
    <scope>NUCLEOTIDE SEQUENCE [LARGE SCALE GENOMIC DNA]</scope>
    <source>
        <strain evidence="3">WT001</strain>
    </source>
</reference>
<dbReference type="InterPro" id="IPR010839">
    <property type="entry name" value="AtuA_N"/>
</dbReference>
<evidence type="ECO:0000259" key="1">
    <source>
        <dbReference type="Pfam" id="PF07287"/>
    </source>
</evidence>
<organism evidence="2 3">
    <name type="scientific">Advenella kashmirensis (strain DSM 17095 / LMG 22695 / WT001)</name>
    <name type="common">Tetrathiobacter kashmirensis</name>
    <dbReference type="NCBI Taxonomy" id="1036672"/>
    <lineage>
        <taxon>Bacteria</taxon>
        <taxon>Pseudomonadati</taxon>
        <taxon>Pseudomonadota</taxon>
        <taxon>Betaproteobacteria</taxon>
        <taxon>Burkholderiales</taxon>
        <taxon>Alcaligenaceae</taxon>
    </lineage>
</organism>
<protein>
    <recommendedName>
        <fullName evidence="1">Acyclic terpene utilisation N-terminal domain-containing protein</fullName>
    </recommendedName>
</protein>
<dbReference type="STRING" id="1036672.TKWG_05395"/>
<dbReference type="EMBL" id="CP003555">
    <property type="protein sequence ID" value="AFK61569.1"/>
    <property type="molecule type" value="Genomic_DNA"/>
</dbReference>
<gene>
    <name evidence="2" type="ordered locus">TKWG_05395</name>
</gene>
<dbReference type="HOGENOM" id="CLU_2434292_0_0_4"/>
<dbReference type="Pfam" id="PF07287">
    <property type="entry name" value="AtuA"/>
    <property type="match status" value="1"/>
</dbReference>
<evidence type="ECO:0000313" key="2">
    <source>
        <dbReference type="EMBL" id="AFK61569.1"/>
    </source>
</evidence>
<reference evidence="2 3" key="1">
    <citation type="journal article" date="2011" name="J. Bacteriol.">
        <title>Whole-genome shotgun sequencing of the sulfur-oxidizing chemoautotroph Tetrathiobacter kashmirensis.</title>
        <authorList>
            <person name="Ghosh W."/>
            <person name="George A."/>
            <person name="Agarwal A."/>
            <person name="Raj P."/>
            <person name="Alam M."/>
            <person name="Pyne P."/>
            <person name="Das Gupta S.K."/>
        </authorList>
    </citation>
    <scope>NUCLEOTIDE SEQUENCE [LARGE SCALE GENOMIC DNA]</scope>
    <source>
        <strain evidence="2 3">WT001</strain>
    </source>
</reference>
<name>I3U981_ADVKW</name>
<sequence>MVSVLDSDTAALRESLPLAQVTDVRLRLAINAPDKATVERMMYEVNALYCCGPAGGGGVRTSVKSSVRTVSYLVPRDLVQESWRYVAGEA</sequence>
<evidence type="ECO:0000313" key="3">
    <source>
        <dbReference type="Proteomes" id="UP000005267"/>
    </source>
</evidence>
<dbReference type="Proteomes" id="UP000005267">
    <property type="component" value="Chromosome"/>
</dbReference>
<dbReference type="KEGG" id="aka:TKWG_05395"/>
<feature type="domain" description="Acyclic terpene utilisation N-terminal" evidence="1">
    <location>
        <begin position="20"/>
        <end position="83"/>
    </location>
</feature>
<keyword evidence="3" id="KW-1185">Reference proteome</keyword>
<accession>I3U981</accession>